<dbReference type="AlphaFoldDB" id="A0A396HVZ7"/>
<sequence length="111" mass="12841">MITKEITLTITAIKRKLRCFFFFIRLTRHGGRCRCEIPPQSLLFPVTANALAFPKTPSLGTSPSNMLKETFKYSKTEIFCRTLGIDPVNRFLDRSKYRRPLREAKEDGMIP</sequence>
<proteinExistence type="predicted"/>
<name>A0A396HVZ7_MEDTR</name>
<dbReference type="Proteomes" id="UP000265566">
    <property type="component" value="Chromosome 5"/>
</dbReference>
<organism evidence="1 2">
    <name type="scientific">Medicago truncatula</name>
    <name type="common">Barrel medic</name>
    <name type="synonym">Medicago tribuloides</name>
    <dbReference type="NCBI Taxonomy" id="3880"/>
    <lineage>
        <taxon>Eukaryota</taxon>
        <taxon>Viridiplantae</taxon>
        <taxon>Streptophyta</taxon>
        <taxon>Embryophyta</taxon>
        <taxon>Tracheophyta</taxon>
        <taxon>Spermatophyta</taxon>
        <taxon>Magnoliopsida</taxon>
        <taxon>eudicotyledons</taxon>
        <taxon>Gunneridae</taxon>
        <taxon>Pentapetalae</taxon>
        <taxon>rosids</taxon>
        <taxon>fabids</taxon>
        <taxon>Fabales</taxon>
        <taxon>Fabaceae</taxon>
        <taxon>Papilionoideae</taxon>
        <taxon>50 kb inversion clade</taxon>
        <taxon>NPAAA clade</taxon>
        <taxon>Hologalegina</taxon>
        <taxon>IRL clade</taxon>
        <taxon>Trifolieae</taxon>
        <taxon>Medicago</taxon>
    </lineage>
</organism>
<protein>
    <submittedName>
        <fullName evidence="1">Uncharacterized protein</fullName>
    </submittedName>
</protein>
<accession>A0A396HVZ7</accession>
<dbReference type="Gramene" id="rna30766">
    <property type="protein sequence ID" value="RHN55565.1"/>
    <property type="gene ID" value="gene30766"/>
</dbReference>
<comment type="caution">
    <text evidence="1">The sequence shown here is derived from an EMBL/GenBank/DDBJ whole genome shotgun (WGS) entry which is preliminary data.</text>
</comment>
<gene>
    <name evidence="1" type="ORF">MtrunA17_Chr5g0419231</name>
</gene>
<dbReference type="EMBL" id="PSQE01000005">
    <property type="protein sequence ID" value="RHN55565.1"/>
    <property type="molecule type" value="Genomic_DNA"/>
</dbReference>
<evidence type="ECO:0000313" key="1">
    <source>
        <dbReference type="EMBL" id="RHN55565.1"/>
    </source>
</evidence>
<evidence type="ECO:0000313" key="2">
    <source>
        <dbReference type="Proteomes" id="UP000265566"/>
    </source>
</evidence>
<reference evidence="2" key="1">
    <citation type="journal article" date="2018" name="Nat. Plants">
        <title>Whole-genome landscape of Medicago truncatula symbiotic genes.</title>
        <authorList>
            <person name="Pecrix Y."/>
            <person name="Staton S.E."/>
            <person name="Sallet E."/>
            <person name="Lelandais-Briere C."/>
            <person name="Moreau S."/>
            <person name="Carrere S."/>
            <person name="Blein T."/>
            <person name="Jardinaud M.F."/>
            <person name="Latrasse D."/>
            <person name="Zouine M."/>
            <person name="Zahm M."/>
            <person name="Kreplak J."/>
            <person name="Mayjonade B."/>
            <person name="Satge C."/>
            <person name="Perez M."/>
            <person name="Cauet S."/>
            <person name="Marande W."/>
            <person name="Chantry-Darmon C."/>
            <person name="Lopez-Roques C."/>
            <person name="Bouchez O."/>
            <person name="Berard A."/>
            <person name="Debelle F."/>
            <person name="Munos S."/>
            <person name="Bendahmane A."/>
            <person name="Berges H."/>
            <person name="Niebel A."/>
            <person name="Buitink J."/>
            <person name="Frugier F."/>
            <person name="Benhamed M."/>
            <person name="Crespi M."/>
            <person name="Gouzy J."/>
            <person name="Gamas P."/>
        </authorList>
    </citation>
    <scope>NUCLEOTIDE SEQUENCE [LARGE SCALE GENOMIC DNA]</scope>
    <source>
        <strain evidence="2">cv. Jemalong A17</strain>
    </source>
</reference>